<comment type="similarity">
    <text evidence="3">Belongs to the complex I NDUFA5 subunit family.</text>
</comment>
<sequence>MSGAARRKLGLTGLKPLENPHEKLTLWYERILRVLSKMPPQAAYRVNTEAIVKNRLALVKTTPDIAALEKQINCGSIEEVFRQAERELFLARNMVNYKPWESLIAQPPKNQFQWPPV</sequence>
<protein>
    <recommendedName>
        <fullName evidence="13">NADH dehydrogenase [ubiquinone] 1 alpha subcomplex subunit 5</fullName>
    </recommendedName>
</protein>
<dbReference type="GO" id="GO:0005743">
    <property type="term" value="C:mitochondrial inner membrane"/>
    <property type="evidence" value="ECO:0007669"/>
    <property type="project" value="UniProtKB-SubCell"/>
</dbReference>
<dbReference type="PANTHER" id="PTHR12653:SF0">
    <property type="entry name" value="NADH DEHYDROGENASE [UBIQUINONE] 1 ALPHA SUBCOMPLEX SUBUNIT 5"/>
    <property type="match status" value="1"/>
</dbReference>
<keyword evidence="10" id="KW-0472">Membrane</keyword>
<comment type="caution">
    <text evidence="11">The sequence shown here is derived from an EMBL/GenBank/DDBJ whole genome shotgun (WGS) entry which is preliminary data.</text>
</comment>
<reference evidence="11" key="2">
    <citation type="submission" date="2020-11" db="EMBL/GenBank/DDBJ databases">
        <authorList>
            <person name="McCartney M.A."/>
            <person name="Auch B."/>
            <person name="Kono T."/>
            <person name="Mallez S."/>
            <person name="Becker A."/>
            <person name="Gohl D.M."/>
            <person name="Silverstein K.A.T."/>
            <person name="Koren S."/>
            <person name="Bechman K.B."/>
            <person name="Herman A."/>
            <person name="Abrahante J.E."/>
            <person name="Garbe J."/>
        </authorList>
    </citation>
    <scope>NUCLEOTIDE SEQUENCE</scope>
    <source>
        <strain evidence="11">Duluth1</strain>
        <tissue evidence="11">Whole animal</tissue>
    </source>
</reference>
<dbReference type="Pfam" id="PF04716">
    <property type="entry name" value="ETC_C1_NDUFA5"/>
    <property type="match status" value="1"/>
</dbReference>
<evidence type="ECO:0000256" key="4">
    <source>
        <dbReference type="ARBA" id="ARBA00011533"/>
    </source>
</evidence>
<keyword evidence="12" id="KW-1185">Reference proteome</keyword>
<dbReference type="EMBL" id="JAIWYP010000009">
    <property type="protein sequence ID" value="KAH3777767.1"/>
    <property type="molecule type" value="Genomic_DNA"/>
</dbReference>
<keyword evidence="8" id="KW-0249">Electron transport</keyword>
<keyword evidence="9" id="KW-0496">Mitochondrion</keyword>
<evidence type="ECO:0000256" key="3">
    <source>
        <dbReference type="ARBA" id="ARBA00010261"/>
    </source>
</evidence>
<keyword evidence="5" id="KW-0813">Transport</keyword>
<gene>
    <name evidence="11" type="ORF">DPMN_179215</name>
</gene>
<evidence type="ECO:0000313" key="12">
    <source>
        <dbReference type="Proteomes" id="UP000828390"/>
    </source>
</evidence>
<keyword evidence="6" id="KW-0679">Respiratory chain</keyword>
<reference evidence="11" key="1">
    <citation type="journal article" date="2019" name="bioRxiv">
        <title>The Genome of the Zebra Mussel, Dreissena polymorpha: A Resource for Invasive Species Research.</title>
        <authorList>
            <person name="McCartney M.A."/>
            <person name="Auch B."/>
            <person name="Kono T."/>
            <person name="Mallez S."/>
            <person name="Zhang Y."/>
            <person name="Obille A."/>
            <person name="Becker A."/>
            <person name="Abrahante J.E."/>
            <person name="Garbe J."/>
            <person name="Badalamenti J.P."/>
            <person name="Herman A."/>
            <person name="Mangelson H."/>
            <person name="Liachko I."/>
            <person name="Sullivan S."/>
            <person name="Sone E.D."/>
            <person name="Koren S."/>
            <person name="Silverstein K.A.T."/>
            <person name="Beckman K.B."/>
            <person name="Gohl D.M."/>
        </authorList>
    </citation>
    <scope>NUCLEOTIDE SEQUENCE</scope>
    <source>
        <strain evidence="11">Duluth1</strain>
        <tissue evidence="11">Whole animal</tissue>
    </source>
</reference>
<name>A0A9D4EGQ4_DREPO</name>
<evidence type="ECO:0000256" key="7">
    <source>
        <dbReference type="ARBA" id="ARBA00022792"/>
    </source>
</evidence>
<comment type="function">
    <text evidence="1">Accessory subunit of the mitochondrial membrane respiratory chain NADH dehydrogenase (Complex I), that is believed not to be involved in catalysis. Complex I functions in the transfer of electrons from NADH to the respiratory chain. The immediate electron acceptor for the enzyme is believed to be ubiquinone.</text>
</comment>
<accession>A0A9D4EGQ4</accession>
<dbReference type="AlphaFoldDB" id="A0A9D4EGQ4"/>
<evidence type="ECO:0000256" key="2">
    <source>
        <dbReference type="ARBA" id="ARBA00004443"/>
    </source>
</evidence>
<evidence type="ECO:0000256" key="5">
    <source>
        <dbReference type="ARBA" id="ARBA00022448"/>
    </source>
</evidence>
<dbReference type="Proteomes" id="UP000828390">
    <property type="component" value="Unassembled WGS sequence"/>
</dbReference>
<keyword evidence="7" id="KW-0999">Mitochondrion inner membrane</keyword>
<comment type="subunit">
    <text evidence="4">Complex I is composed of 45 different subunits.</text>
</comment>
<evidence type="ECO:0000256" key="6">
    <source>
        <dbReference type="ARBA" id="ARBA00022660"/>
    </source>
</evidence>
<dbReference type="OrthoDB" id="286811at2759"/>
<organism evidence="11 12">
    <name type="scientific">Dreissena polymorpha</name>
    <name type="common">Zebra mussel</name>
    <name type="synonym">Mytilus polymorpha</name>
    <dbReference type="NCBI Taxonomy" id="45954"/>
    <lineage>
        <taxon>Eukaryota</taxon>
        <taxon>Metazoa</taxon>
        <taxon>Spiralia</taxon>
        <taxon>Lophotrochozoa</taxon>
        <taxon>Mollusca</taxon>
        <taxon>Bivalvia</taxon>
        <taxon>Autobranchia</taxon>
        <taxon>Heteroconchia</taxon>
        <taxon>Euheterodonta</taxon>
        <taxon>Imparidentia</taxon>
        <taxon>Neoheterodontei</taxon>
        <taxon>Myida</taxon>
        <taxon>Dreissenoidea</taxon>
        <taxon>Dreissenidae</taxon>
        <taxon>Dreissena</taxon>
    </lineage>
</organism>
<evidence type="ECO:0000256" key="8">
    <source>
        <dbReference type="ARBA" id="ARBA00022982"/>
    </source>
</evidence>
<evidence type="ECO:0000256" key="10">
    <source>
        <dbReference type="ARBA" id="ARBA00023136"/>
    </source>
</evidence>
<evidence type="ECO:0000256" key="9">
    <source>
        <dbReference type="ARBA" id="ARBA00023128"/>
    </source>
</evidence>
<comment type="subcellular location">
    <subcellularLocation>
        <location evidence="2">Mitochondrion inner membrane</location>
        <topology evidence="2">Peripheral membrane protein</topology>
        <orientation evidence="2">Matrix side</orientation>
    </subcellularLocation>
</comment>
<evidence type="ECO:0000256" key="1">
    <source>
        <dbReference type="ARBA" id="ARBA00003195"/>
    </source>
</evidence>
<proteinExistence type="inferred from homology"/>
<dbReference type="InterPro" id="IPR006806">
    <property type="entry name" value="NDUFA5"/>
</dbReference>
<dbReference type="PANTHER" id="PTHR12653">
    <property type="entry name" value="NADH-UBIQUINONE OXIDOREDUCTASE 13 KD-B SUBUNIT"/>
    <property type="match status" value="1"/>
</dbReference>
<evidence type="ECO:0000313" key="11">
    <source>
        <dbReference type="EMBL" id="KAH3777767.1"/>
    </source>
</evidence>
<evidence type="ECO:0008006" key="13">
    <source>
        <dbReference type="Google" id="ProtNLM"/>
    </source>
</evidence>
<dbReference type="GO" id="GO:0022904">
    <property type="term" value="P:respiratory electron transport chain"/>
    <property type="evidence" value="ECO:0007669"/>
    <property type="project" value="InterPro"/>
</dbReference>